<gene>
    <name evidence="1" type="ORF">AVEN_157401_1</name>
    <name evidence="2" type="ORF">AVEN_211609_1</name>
</gene>
<comment type="caution">
    <text evidence="2">The sequence shown here is derived from an EMBL/GenBank/DDBJ whole genome shotgun (WGS) entry which is preliminary data.</text>
</comment>
<dbReference type="AlphaFoldDB" id="A0A4Y2E7F1"/>
<feature type="non-terminal residue" evidence="2">
    <location>
        <position position="48"/>
    </location>
</feature>
<proteinExistence type="predicted"/>
<dbReference type="EMBL" id="BGPR01091583">
    <property type="protein sequence ID" value="GBM23925.1"/>
    <property type="molecule type" value="Genomic_DNA"/>
</dbReference>
<sequence>MERKATDWSAHPSLHLWRIEVSPEDGGNYISNSINVNIYIDGSKPDNK</sequence>
<organism evidence="2 3">
    <name type="scientific">Araneus ventricosus</name>
    <name type="common">Orbweaver spider</name>
    <name type="synonym">Epeira ventricosa</name>
    <dbReference type="NCBI Taxonomy" id="182803"/>
    <lineage>
        <taxon>Eukaryota</taxon>
        <taxon>Metazoa</taxon>
        <taxon>Ecdysozoa</taxon>
        <taxon>Arthropoda</taxon>
        <taxon>Chelicerata</taxon>
        <taxon>Arachnida</taxon>
        <taxon>Araneae</taxon>
        <taxon>Araneomorphae</taxon>
        <taxon>Entelegynae</taxon>
        <taxon>Araneoidea</taxon>
        <taxon>Araneidae</taxon>
        <taxon>Araneus</taxon>
    </lineage>
</organism>
<protein>
    <submittedName>
        <fullName evidence="2">Uncharacterized protein</fullName>
    </submittedName>
</protein>
<dbReference type="EMBL" id="BGPR01091586">
    <property type="protein sequence ID" value="GBM23948.1"/>
    <property type="molecule type" value="Genomic_DNA"/>
</dbReference>
<accession>A0A4Y2E7F1</accession>
<evidence type="ECO:0000313" key="2">
    <source>
        <dbReference type="EMBL" id="GBM23948.1"/>
    </source>
</evidence>
<evidence type="ECO:0000313" key="3">
    <source>
        <dbReference type="Proteomes" id="UP000499080"/>
    </source>
</evidence>
<name>A0A4Y2E7F1_ARAVE</name>
<keyword evidence="3" id="KW-1185">Reference proteome</keyword>
<reference evidence="2 3" key="1">
    <citation type="journal article" date="2019" name="Sci. Rep.">
        <title>Orb-weaving spider Araneus ventricosus genome elucidates the spidroin gene catalogue.</title>
        <authorList>
            <person name="Kono N."/>
            <person name="Nakamura H."/>
            <person name="Ohtoshi R."/>
            <person name="Moran D.A.P."/>
            <person name="Shinohara A."/>
            <person name="Yoshida Y."/>
            <person name="Fujiwara M."/>
            <person name="Mori M."/>
            <person name="Tomita M."/>
            <person name="Arakawa K."/>
        </authorList>
    </citation>
    <scope>NUCLEOTIDE SEQUENCE [LARGE SCALE GENOMIC DNA]</scope>
</reference>
<dbReference type="Proteomes" id="UP000499080">
    <property type="component" value="Unassembled WGS sequence"/>
</dbReference>
<evidence type="ECO:0000313" key="1">
    <source>
        <dbReference type="EMBL" id="GBM23925.1"/>
    </source>
</evidence>